<dbReference type="SFLD" id="SFLDS00005">
    <property type="entry name" value="Isoprenoid_Synthase_Type_I"/>
    <property type="match status" value="1"/>
</dbReference>
<reference evidence="8 9" key="1">
    <citation type="submission" date="2021-03" db="EMBL/GenBank/DDBJ databases">
        <title>Genomic Encyclopedia of Type Strains, Phase IV (KMG-IV): sequencing the most valuable type-strain genomes for metagenomic binning, comparative biology and taxonomic classification.</title>
        <authorList>
            <person name="Goeker M."/>
        </authorList>
    </citation>
    <scope>NUCLEOTIDE SEQUENCE [LARGE SCALE GENOMIC DNA]</scope>
    <source>
        <strain evidence="8 9">DSM 27138</strain>
    </source>
</reference>
<dbReference type="EMBL" id="JAGGLG010000001">
    <property type="protein sequence ID" value="MBP2016691.1"/>
    <property type="molecule type" value="Genomic_DNA"/>
</dbReference>
<evidence type="ECO:0000256" key="7">
    <source>
        <dbReference type="RuleBase" id="RU004466"/>
    </source>
</evidence>
<evidence type="ECO:0000313" key="9">
    <source>
        <dbReference type="Proteomes" id="UP001519289"/>
    </source>
</evidence>
<dbReference type="GO" id="GO:0004337">
    <property type="term" value="F:(2E,6E)-farnesyl diphosphate synthase activity"/>
    <property type="evidence" value="ECO:0007669"/>
    <property type="project" value="UniProtKB-EC"/>
</dbReference>
<dbReference type="Proteomes" id="UP001519289">
    <property type="component" value="Unassembled WGS sequence"/>
</dbReference>
<organism evidence="8 9">
    <name type="scientific">Symbiobacterium terraclitae</name>
    <dbReference type="NCBI Taxonomy" id="557451"/>
    <lineage>
        <taxon>Bacteria</taxon>
        <taxon>Bacillati</taxon>
        <taxon>Bacillota</taxon>
        <taxon>Clostridia</taxon>
        <taxon>Eubacteriales</taxon>
        <taxon>Symbiobacteriaceae</taxon>
        <taxon>Symbiobacterium</taxon>
    </lineage>
</organism>
<dbReference type="PROSITE" id="PS00723">
    <property type="entry name" value="POLYPRENYL_SYNTHASE_1"/>
    <property type="match status" value="1"/>
</dbReference>
<dbReference type="CDD" id="cd00685">
    <property type="entry name" value="Trans_IPPS_HT"/>
    <property type="match status" value="1"/>
</dbReference>
<dbReference type="EC" id="2.5.1.29" evidence="8"/>
<comment type="caution">
    <text evidence="8">The sequence shown here is derived from an EMBL/GenBank/DDBJ whole genome shotgun (WGS) entry which is preliminary data.</text>
</comment>
<keyword evidence="5" id="KW-0460">Magnesium</keyword>
<keyword evidence="3 7" id="KW-0808">Transferase</keyword>
<dbReference type="EC" id="2.5.1.10" evidence="8"/>
<dbReference type="GO" id="GO:0004311">
    <property type="term" value="F:geranylgeranyl diphosphate synthase activity"/>
    <property type="evidence" value="ECO:0007669"/>
    <property type="project" value="UniProtKB-EC"/>
</dbReference>
<dbReference type="Pfam" id="PF00348">
    <property type="entry name" value="polyprenyl_synt"/>
    <property type="match status" value="1"/>
</dbReference>
<dbReference type="NCBIfam" id="NF045485">
    <property type="entry name" value="FPPsyn"/>
    <property type="match status" value="1"/>
</dbReference>
<dbReference type="SUPFAM" id="SSF48576">
    <property type="entry name" value="Terpenoid synthases"/>
    <property type="match status" value="1"/>
</dbReference>
<dbReference type="InterPro" id="IPR053378">
    <property type="entry name" value="Prenyl_diphosphate_synthase"/>
</dbReference>
<dbReference type="PROSITE" id="PS00444">
    <property type="entry name" value="POLYPRENYL_SYNTHASE_2"/>
    <property type="match status" value="1"/>
</dbReference>
<protein>
    <submittedName>
        <fullName evidence="8">Geranylgeranyl diphosphate synthase type II</fullName>
        <ecNumber evidence="8">2.5.1.1</ecNumber>
        <ecNumber evidence="8">2.5.1.10</ecNumber>
        <ecNumber evidence="8">2.5.1.29</ecNumber>
    </submittedName>
</protein>
<comment type="similarity">
    <text evidence="2 7">Belongs to the FPP/GGPP synthase family.</text>
</comment>
<name>A0ABS4JMC7_9FIRM</name>
<dbReference type="Gene3D" id="1.10.600.10">
    <property type="entry name" value="Farnesyl Diphosphate Synthase"/>
    <property type="match status" value="1"/>
</dbReference>
<dbReference type="PANTHER" id="PTHR43281:SF1">
    <property type="entry name" value="FARNESYL DIPHOSPHATE SYNTHASE"/>
    <property type="match status" value="1"/>
</dbReference>
<accession>A0ABS4JMC7</accession>
<dbReference type="SFLD" id="SFLDG01017">
    <property type="entry name" value="Polyprenyl_Transferase_Like"/>
    <property type="match status" value="1"/>
</dbReference>
<dbReference type="InterPro" id="IPR008949">
    <property type="entry name" value="Isoprenoid_synthase_dom_sf"/>
</dbReference>
<keyword evidence="9" id="KW-1185">Reference proteome</keyword>
<dbReference type="PANTHER" id="PTHR43281">
    <property type="entry name" value="FARNESYL DIPHOSPHATE SYNTHASE"/>
    <property type="match status" value="1"/>
</dbReference>
<keyword evidence="4" id="KW-0479">Metal-binding</keyword>
<evidence type="ECO:0000256" key="5">
    <source>
        <dbReference type="ARBA" id="ARBA00022842"/>
    </source>
</evidence>
<keyword evidence="6" id="KW-0414">Isoprene biosynthesis</keyword>
<dbReference type="EC" id="2.5.1.1" evidence="8"/>
<proteinExistence type="inferred from homology"/>
<evidence type="ECO:0000256" key="4">
    <source>
        <dbReference type="ARBA" id="ARBA00022723"/>
    </source>
</evidence>
<evidence type="ECO:0000313" key="8">
    <source>
        <dbReference type="EMBL" id="MBP2016691.1"/>
    </source>
</evidence>
<evidence type="ECO:0000256" key="1">
    <source>
        <dbReference type="ARBA" id="ARBA00001946"/>
    </source>
</evidence>
<comment type="cofactor">
    <cofactor evidence="1">
        <name>Mg(2+)</name>
        <dbReference type="ChEBI" id="CHEBI:18420"/>
    </cofactor>
</comment>
<gene>
    <name evidence="8" type="ORF">J2Z79_000064</name>
</gene>
<evidence type="ECO:0000256" key="3">
    <source>
        <dbReference type="ARBA" id="ARBA00022679"/>
    </source>
</evidence>
<dbReference type="GO" id="GO:0004161">
    <property type="term" value="F:dimethylallyltranstransferase activity"/>
    <property type="evidence" value="ECO:0007669"/>
    <property type="project" value="UniProtKB-EC"/>
</dbReference>
<dbReference type="RefSeq" id="WP_209464854.1">
    <property type="nucleotide sequence ID" value="NZ_JAGGLG010000001.1"/>
</dbReference>
<evidence type="ECO:0000256" key="2">
    <source>
        <dbReference type="ARBA" id="ARBA00006706"/>
    </source>
</evidence>
<dbReference type="InterPro" id="IPR000092">
    <property type="entry name" value="Polyprenyl_synt"/>
</dbReference>
<dbReference type="InterPro" id="IPR033749">
    <property type="entry name" value="Polyprenyl_synt_CS"/>
</dbReference>
<sequence length="297" mass="31713">MNPELRHYLADRRAAVEEALDQYSACPGSPPRLVEAMRYSLLAGGKRLRPILVIAAAEMFGLSAADVMPTACALEMIHTYSLIHDDLPCMDDDDLRRGRPTSHKVFGEAMAVLAGDALLTRAFAVMAEQGRVERVGPARALRAIAELAEAAGAAGMVGGQVEDLEWEGRQAGEEQLERIHSLKTGALFRAAVRLGGVLAGAAESDVARLDDFAAHFGLAFQIWDDVLDVAGDAALTGKGVGRDARQQKSTYVTLHGLEGAQERARAAVQRALEAIAPFGANGWVLQGLAKYVVDRAT</sequence>
<evidence type="ECO:0000256" key="6">
    <source>
        <dbReference type="ARBA" id="ARBA00023229"/>
    </source>
</evidence>